<feature type="domain" description="DNA-directed DNA polymerase family A palm" evidence="3">
    <location>
        <begin position="396"/>
        <end position="617"/>
    </location>
</feature>
<comment type="similarity">
    <text evidence="1">Belongs to the DNA polymerase type-A family.</text>
</comment>
<evidence type="ECO:0000256" key="1">
    <source>
        <dbReference type="ARBA" id="ARBA00007705"/>
    </source>
</evidence>
<dbReference type="EMBL" id="QKQS01000001">
    <property type="protein sequence ID" value="PZA13967.1"/>
    <property type="molecule type" value="Genomic_DNA"/>
</dbReference>
<dbReference type="InterPro" id="IPR001098">
    <property type="entry name" value="DNA-dir_DNA_pol_A_palm_dom"/>
</dbReference>
<dbReference type="Gene3D" id="3.30.70.370">
    <property type="match status" value="2"/>
</dbReference>
<dbReference type="GO" id="GO:0003677">
    <property type="term" value="F:DNA binding"/>
    <property type="evidence" value="ECO:0007669"/>
    <property type="project" value="InterPro"/>
</dbReference>
<dbReference type="Gene3D" id="1.20.1060.10">
    <property type="entry name" value="Taq DNA Polymerase, Chain T, domain 4"/>
    <property type="match status" value="1"/>
</dbReference>
<dbReference type="GO" id="GO:0003887">
    <property type="term" value="F:DNA-directed DNA polymerase activity"/>
    <property type="evidence" value="ECO:0007669"/>
    <property type="project" value="InterPro"/>
</dbReference>
<evidence type="ECO:0000313" key="5">
    <source>
        <dbReference type="Proteomes" id="UP000248134"/>
    </source>
</evidence>
<accession>A0A323UNT6</accession>
<dbReference type="InterPro" id="IPR043502">
    <property type="entry name" value="DNA/RNA_pol_sf"/>
</dbReference>
<dbReference type="GO" id="GO:0006261">
    <property type="term" value="P:DNA-templated DNA replication"/>
    <property type="evidence" value="ECO:0007669"/>
    <property type="project" value="InterPro"/>
</dbReference>
<dbReference type="AlphaFoldDB" id="A0A323UNT6"/>
<proteinExistence type="inferred from homology"/>
<dbReference type="SUPFAM" id="SSF56672">
    <property type="entry name" value="DNA/RNA polymerases"/>
    <property type="match status" value="1"/>
</dbReference>
<reference evidence="4 5" key="1">
    <citation type="submission" date="2018-06" db="EMBL/GenBank/DDBJ databases">
        <title>Draft Whole-Genome Sequence of the purple photosynthetic bacterium Rhodospeudomonas palustris XCP.</title>
        <authorList>
            <person name="Rayyan A."/>
            <person name="Meyer T.E."/>
            <person name="Kyndt J.A."/>
        </authorList>
    </citation>
    <scope>NUCLEOTIDE SEQUENCE [LARGE SCALE GENOMIC DNA]</scope>
    <source>
        <strain evidence="4 5">XCP</strain>
    </source>
</reference>
<name>A0A323UNT6_RHOPL</name>
<dbReference type="Gene3D" id="3.30.420.10">
    <property type="entry name" value="Ribonuclease H-like superfamily/Ribonuclease H"/>
    <property type="match status" value="1"/>
</dbReference>
<dbReference type="PANTHER" id="PTHR10133">
    <property type="entry name" value="DNA POLYMERASE I"/>
    <property type="match status" value="1"/>
</dbReference>
<sequence length="656" mass="73485">MKFDFDCETDGLLPDLTVIHSLVLRDMDKGTLHSFADQPNYPKVDEGVRELMDADLGCGHNVIKFDIPALQKVYPWFKPRCEIVDTLVLSRLIKADIKEDDYAFHKKMQRRGTPQLFPASQIGKHSLESWGYRLGEWKGDYSDVKKAEAKALGIKDKAAIMKFVWGTWNKEMQDYCEQDVIVTAKLREFLYSKLADGWGQDCVELEHEVAWAIARQERYGVGFNEELAAKFYATLVGHQQRLYDELQKSFPPKTVETVFVPKANNKKLGYVKGQPFVKRQVVPFNPGSRQQVAERLEGLGWRPEAYGKDGIPTVDDEVLSTLKYPEAATLKEYYVIEKRLGALANGKQAWLKNCANGRIHPEVITNGAVTGRMTHRVVVNVPGEVDKKTGEKQLYGGECRELFCPVVRGNTQVGCDADSLEGRVMAHYMGFYDGGAYATSLLYGNKAEGTDNHSRTAKALAKWHCHRETAKTFFYALVYGAFDAKLGEILGATGSKKAKEAVGKQAREAVMKGIPGLDKLVNALTDKAKRQGFITGIDGRKLRIRSTHAILNTLFQSAGAIVMKRALVILDTELSGVKPSVIGRLGPEAATKLRPGTDYEFMLNYHDEWQLDVPDRNVETVKVAATEAIRLAGEYYKFRCPLKGNADVGKNWRDTH</sequence>
<gene>
    <name evidence="4" type="ORF">DNX69_00635</name>
</gene>
<dbReference type="SUPFAM" id="SSF53098">
    <property type="entry name" value="Ribonuclease H-like"/>
    <property type="match status" value="1"/>
</dbReference>
<evidence type="ECO:0000259" key="3">
    <source>
        <dbReference type="SMART" id="SM00482"/>
    </source>
</evidence>
<comment type="subunit">
    <text evidence="2">Single-chain monomer with multiple functions.</text>
</comment>
<dbReference type="InterPro" id="IPR012337">
    <property type="entry name" value="RNaseH-like_sf"/>
</dbReference>
<dbReference type="InterPro" id="IPR036397">
    <property type="entry name" value="RNaseH_sf"/>
</dbReference>
<dbReference type="SMART" id="SM00482">
    <property type="entry name" value="POLAc"/>
    <property type="match status" value="1"/>
</dbReference>
<organism evidence="4 5">
    <name type="scientific">Rhodopseudomonas palustris</name>
    <dbReference type="NCBI Taxonomy" id="1076"/>
    <lineage>
        <taxon>Bacteria</taxon>
        <taxon>Pseudomonadati</taxon>
        <taxon>Pseudomonadota</taxon>
        <taxon>Alphaproteobacteria</taxon>
        <taxon>Hyphomicrobiales</taxon>
        <taxon>Nitrobacteraceae</taxon>
        <taxon>Rhodopseudomonas</taxon>
    </lineage>
</organism>
<comment type="caution">
    <text evidence="4">The sequence shown here is derived from an EMBL/GenBank/DDBJ whole genome shotgun (WGS) entry which is preliminary data.</text>
</comment>
<dbReference type="GO" id="GO:0006302">
    <property type="term" value="P:double-strand break repair"/>
    <property type="evidence" value="ECO:0007669"/>
    <property type="project" value="TreeGrafter"/>
</dbReference>
<dbReference type="Pfam" id="PF00476">
    <property type="entry name" value="DNA_pol_A"/>
    <property type="match status" value="1"/>
</dbReference>
<dbReference type="Proteomes" id="UP000248134">
    <property type="component" value="Unassembled WGS sequence"/>
</dbReference>
<evidence type="ECO:0000256" key="2">
    <source>
        <dbReference type="ARBA" id="ARBA00011541"/>
    </source>
</evidence>
<protein>
    <submittedName>
        <fullName evidence="4">DNA polymerase</fullName>
    </submittedName>
</protein>
<dbReference type="PANTHER" id="PTHR10133:SF62">
    <property type="entry name" value="DNA POLYMERASE THETA"/>
    <property type="match status" value="1"/>
</dbReference>
<evidence type="ECO:0000313" key="4">
    <source>
        <dbReference type="EMBL" id="PZA13967.1"/>
    </source>
</evidence>
<dbReference type="InterPro" id="IPR002298">
    <property type="entry name" value="DNA_polymerase_A"/>
</dbReference>